<comment type="similarity">
    <text evidence="2 6">Belongs to the peroxisomal membrane protein PXMP2/4 family.</text>
</comment>
<keyword evidence="3 6" id="KW-0812">Transmembrane</keyword>
<dbReference type="Proteomes" id="UP000193986">
    <property type="component" value="Unassembled WGS sequence"/>
</dbReference>
<feature type="transmembrane region" description="Helical" evidence="6">
    <location>
        <begin position="54"/>
        <end position="73"/>
    </location>
</feature>
<dbReference type="EMBL" id="MCFC01000024">
    <property type="protein sequence ID" value="ORY29640.1"/>
    <property type="molecule type" value="Genomic_DNA"/>
</dbReference>
<evidence type="ECO:0000313" key="8">
    <source>
        <dbReference type="Proteomes" id="UP000193986"/>
    </source>
</evidence>
<keyword evidence="8" id="KW-1185">Reference proteome</keyword>
<dbReference type="PANTHER" id="PTHR11266:SF17">
    <property type="entry name" value="PROTEIN MPV17"/>
    <property type="match status" value="1"/>
</dbReference>
<dbReference type="Pfam" id="PF04117">
    <property type="entry name" value="Mpv17_PMP22"/>
    <property type="match status" value="1"/>
</dbReference>
<dbReference type="STRING" id="71784.A0A1Y2B509"/>
<proteinExistence type="inferred from homology"/>
<evidence type="ECO:0000256" key="6">
    <source>
        <dbReference type="RuleBase" id="RU363053"/>
    </source>
</evidence>
<name>A0A1Y2B509_9TREE</name>
<keyword evidence="4 6" id="KW-1133">Transmembrane helix</keyword>
<evidence type="ECO:0000256" key="1">
    <source>
        <dbReference type="ARBA" id="ARBA00004141"/>
    </source>
</evidence>
<dbReference type="InterPro" id="IPR007248">
    <property type="entry name" value="Mpv17_PMP22"/>
</dbReference>
<evidence type="ECO:0000256" key="4">
    <source>
        <dbReference type="ARBA" id="ARBA00022989"/>
    </source>
</evidence>
<dbReference type="GO" id="GO:0005739">
    <property type="term" value="C:mitochondrion"/>
    <property type="evidence" value="ECO:0007669"/>
    <property type="project" value="TreeGrafter"/>
</dbReference>
<dbReference type="InParanoid" id="A0A1Y2B509"/>
<feature type="transmembrane region" description="Helical" evidence="6">
    <location>
        <begin position="17"/>
        <end position="34"/>
    </location>
</feature>
<dbReference type="PANTHER" id="PTHR11266">
    <property type="entry name" value="PEROXISOMAL MEMBRANE PROTEIN 2, PXMP2 MPV17"/>
    <property type="match status" value="1"/>
</dbReference>
<evidence type="ECO:0000313" key="7">
    <source>
        <dbReference type="EMBL" id="ORY29640.1"/>
    </source>
</evidence>
<organism evidence="7 8">
    <name type="scientific">Naematelia encephala</name>
    <dbReference type="NCBI Taxonomy" id="71784"/>
    <lineage>
        <taxon>Eukaryota</taxon>
        <taxon>Fungi</taxon>
        <taxon>Dikarya</taxon>
        <taxon>Basidiomycota</taxon>
        <taxon>Agaricomycotina</taxon>
        <taxon>Tremellomycetes</taxon>
        <taxon>Tremellales</taxon>
        <taxon>Naemateliaceae</taxon>
        <taxon>Naematelia</taxon>
    </lineage>
</organism>
<comment type="subcellular location">
    <subcellularLocation>
        <location evidence="1">Membrane</location>
        <topology evidence="1">Multi-pass membrane protein</topology>
    </subcellularLocation>
</comment>
<dbReference type="OrthoDB" id="430207at2759"/>
<gene>
    <name evidence="7" type="ORF">BCR39DRAFT_531384</name>
</gene>
<accession>A0A1Y2B509</accession>
<feature type="transmembrane region" description="Helical" evidence="6">
    <location>
        <begin position="93"/>
        <end position="111"/>
    </location>
</feature>
<keyword evidence="5 6" id="KW-0472">Membrane</keyword>
<evidence type="ECO:0000256" key="2">
    <source>
        <dbReference type="ARBA" id="ARBA00006824"/>
    </source>
</evidence>
<evidence type="ECO:0000256" key="3">
    <source>
        <dbReference type="ARBA" id="ARBA00022692"/>
    </source>
</evidence>
<reference evidence="7 8" key="1">
    <citation type="submission" date="2016-07" db="EMBL/GenBank/DDBJ databases">
        <title>Pervasive Adenine N6-methylation of Active Genes in Fungi.</title>
        <authorList>
            <consortium name="DOE Joint Genome Institute"/>
            <person name="Mondo S.J."/>
            <person name="Dannebaum R.O."/>
            <person name="Kuo R.C."/>
            <person name="Labutti K."/>
            <person name="Haridas S."/>
            <person name="Kuo A."/>
            <person name="Salamov A."/>
            <person name="Ahrendt S.R."/>
            <person name="Lipzen A."/>
            <person name="Sullivan W."/>
            <person name="Andreopoulos W.B."/>
            <person name="Clum A."/>
            <person name="Lindquist E."/>
            <person name="Daum C."/>
            <person name="Ramamoorthy G.K."/>
            <person name="Gryganskyi A."/>
            <person name="Culley D."/>
            <person name="Magnuson J.K."/>
            <person name="James T.Y."/>
            <person name="O'Malley M.A."/>
            <person name="Stajich J.E."/>
            <person name="Spatafora J.W."/>
            <person name="Visel A."/>
            <person name="Grigoriev I.V."/>
        </authorList>
    </citation>
    <scope>NUCLEOTIDE SEQUENCE [LARGE SCALE GENOMIC DNA]</scope>
    <source>
        <strain evidence="7 8">68-887.2</strain>
    </source>
</reference>
<dbReference type="GO" id="GO:0016020">
    <property type="term" value="C:membrane"/>
    <property type="evidence" value="ECO:0007669"/>
    <property type="project" value="UniProtKB-SubCell"/>
</dbReference>
<protein>
    <submittedName>
        <fullName evidence="7">Protein SYM1</fullName>
    </submittedName>
</protein>
<evidence type="ECO:0000256" key="5">
    <source>
        <dbReference type="ARBA" id="ARBA00023136"/>
    </source>
</evidence>
<dbReference type="AlphaFoldDB" id="A0A1Y2B509"/>
<sequence>MAGLLGAYQSFLARRPLFGNMVTSAALFATGDVIAQQGIEKKGKDHDFARTGRIVAWGGGVFAPVVSVWFRVLERVPIKSKWPGAIVRMSLDQFIAAPFVLTGFFTFMTLLEGKDLNAVREKWDASFVPTLKANWSVFLPVQFLNMGLVPLQYRLLVVNAVNIPWNTYLSLQAAKGKNVEPADVVKEL</sequence>
<comment type="caution">
    <text evidence="7">The sequence shown here is derived from an EMBL/GenBank/DDBJ whole genome shotgun (WGS) entry which is preliminary data.</text>
</comment>